<dbReference type="AlphaFoldDB" id="I0YVV0"/>
<dbReference type="GeneID" id="17040433"/>
<dbReference type="PANTHER" id="PTHR42871:SF1">
    <property type="entry name" value="CITRATE SYNTHASE"/>
    <property type="match status" value="1"/>
</dbReference>
<sequence>MNELPTAEQKAAFDQDITMHTLVHEQLIHFYKGFKHDAHPMAIMTGVVGALSAFEPYAADIATSRGYPIIYPRNDLDYASRFLHMMFAWPTQKYEVDPILARALEKILIL</sequence>
<dbReference type="Proteomes" id="UP000007264">
    <property type="component" value="Unassembled WGS sequence"/>
</dbReference>
<dbReference type="Gene3D" id="1.10.580.10">
    <property type="entry name" value="Citrate Synthase, domain 1"/>
    <property type="match status" value="2"/>
</dbReference>
<accession>I0YVV0</accession>
<name>I0YVV0_COCSC</name>
<keyword evidence="2" id="KW-1185">Reference proteome</keyword>
<evidence type="ECO:0008006" key="3">
    <source>
        <dbReference type="Google" id="ProtNLM"/>
    </source>
</evidence>
<dbReference type="SUPFAM" id="SSF48256">
    <property type="entry name" value="Citrate synthase"/>
    <property type="match status" value="1"/>
</dbReference>
<protein>
    <recommendedName>
        <fullName evidence="3">Citrate synthase</fullName>
    </recommendedName>
</protein>
<dbReference type="InterPro" id="IPR036969">
    <property type="entry name" value="Citrate_synthase_sf"/>
</dbReference>
<dbReference type="GO" id="GO:0046912">
    <property type="term" value="F:acyltransferase activity, acyl groups converted into alkyl on transfer"/>
    <property type="evidence" value="ECO:0007669"/>
    <property type="project" value="InterPro"/>
</dbReference>
<proteinExistence type="predicted"/>
<comment type="caution">
    <text evidence="1">The sequence shown here is derived from an EMBL/GenBank/DDBJ whole genome shotgun (WGS) entry which is preliminary data.</text>
</comment>
<evidence type="ECO:0000313" key="1">
    <source>
        <dbReference type="EMBL" id="EIE22519.1"/>
    </source>
</evidence>
<dbReference type="InterPro" id="IPR002020">
    <property type="entry name" value="Citrate_synthase"/>
</dbReference>
<dbReference type="Pfam" id="PF00285">
    <property type="entry name" value="Citrate_synt"/>
    <property type="match status" value="1"/>
</dbReference>
<dbReference type="OrthoDB" id="435022at2759"/>
<dbReference type="STRING" id="574566.I0YVV0"/>
<organism evidence="1 2">
    <name type="scientific">Coccomyxa subellipsoidea (strain C-169)</name>
    <name type="common">Green microalga</name>
    <dbReference type="NCBI Taxonomy" id="574566"/>
    <lineage>
        <taxon>Eukaryota</taxon>
        <taxon>Viridiplantae</taxon>
        <taxon>Chlorophyta</taxon>
        <taxon>core chlorophytes</taxon>
        <taxon>Trebouxiophyceae</taxon>
        <taxon>Trebouxiophyceae incertae sedis</taxon>
        <taxon>Coccomyxaceae</taxon>
        <taxon>Coccomyxa</taxon>
        <taxon>Coccomyxa subellipsoidea</taxon>
    </lineage>
</organism>
<reference evidence="1 2" key="1">
    <citation type="journal article" date="2012" name="Genome Biol.">
        <title>The genome of the polar eukaryotic microalga coccomyxa subellipsoidea reveals traits of cold adaptation.</title>
        <authorList>
            <person name="Blanc G."/>
            <person name="Agarkova I."/>
            <person name="Grimwood J."/>
            <person name="Kuo A."/>
            <person name="Brueggeman A."/>
            <person name="Dunigan D."/>
            <person name="Gurnon J."/>
            <person name="Ladunga I."/>
            <person name="Lindquist E."/>
            <person name="Lucas S."/>
            <person name="Pangilinan J."/>
            <person name="Proschold T."/>
            <person name="Salamov A."/>
            <person name="Schmutz J."/>
            <person name="Weeks D."/>
            <person name="Yamada T."/>
            <person name="Claverie J.M."/>
            <person name="Grigoriev I."/>
            <person name="Van Etten J."/>
            <person name="Lomsadze A."/>
            <person name="Borodovsky M."/>
        </authorList>
    </citation>
    <scope>NUCLEOTIDE SEQUENCE [LARGE SCALE GENOMIC DNA]</scope>
    <source>
        <strain evidence="1 2">C-169</strain>
    </source>
</reference>
<dbReference type="KEGG" id="csl:COCSUDRAFT_83476"/>
<dbReference type="RefSeq" id="XP_005647063.1">
    <property type="nucleotide sequence ID" value="XM_005647006.1"/>
</dbReference>
<dbReference type="EMBL" id="AGSI01000010">
    <property type="protein sequence ID" value="EIE22519.1"/>
    <property type="molecule type" value="Genomic_DNA"/>
</dbReference>
<evidence type="ECO:0000313" key="2">
    <source>
        <dbReference type="Proteomes" id="UP000007264"/>
    </source>
</evidence>
<dbReference type="PANTHER" id="PTHR42871">
    <property type="entry name" value="CITRATE SYNTHASE"/>
    <property type="match status" value="1"/>
</dbReference>
<gene>
    <name evidence="1" type="ORF">COCSUDRAFT_83476</name>
</gene>
<dbReference type="InterPro" id="IPR016142">
    <property type="entry name" value="Citrate_synth-like_lrg_a-sub"/>
</dbReference>